<keyword evidence="1" id="KW-0031">Aminopeptidase</keyword>
<dbReference type="GO" id="GO:0004177">
    <property type="term" value="F:aminopeptidase activity"/>
    <property type="evidence" value="ECO:0007669"/>
    <property type="project" value="UniProtKB-KW"/>
</dbReference>
<dbReference type="EMBL" id="VZOL01001248">
    <property type="protein sequence ID" value="KAB0635763.1"/>
    <property type="molecule type" value="Genomic_DNA"/>
</dbReference>
<dbReference type="AlphaFoldDB" id="A0A6L3MSZ5"/>
<evidence type="ECO:0000313" key="2">
    <source>
        <dbReference type="Proteomes" id="UP000473571"/>
    </source>
</evidence>
<feature type="non-terminal residue" evidence="1">
    <location>
        <position position="1"/>
    </location>
</feature>
<proteinExistence type="predicted"/>
<accession>A0A6L3MSZ5</accession>
<keyword evidence="1" id="KW-0645">Protease</keyword>
<comment type="caution">
    <text evidence="1">The sequence shown here is derived from an EMBL/GenBank/DDBJ whole genome shotgun (WGS) entry which is preliminary data.</text>
</comment>
<sequence length="42" mass="4933">EELLVITDDNAYWLDDDLPHVRRWRRRQAERAQAVASVRAAA</sequence>
<protein>
    <submittedName>
        <fullName evidence="1">Xaa-Pro aminopeptidase</fullName>
    </submittedName>
</protein>
<organism evidence="1 2">
    <name type="scientific">Burkholderia territorii</name>
    <dbReference type="NCBI Taxonomy" id="1503055"/>
    <lineage>
        <taxon>Bacteria</taxon>
        <taxon>Pseudomonadati</taxon>
        <taxon>Pseudomonadota</taxon>
        <taxon>Betaproteobacteria</taxon>
        <taxon>Burkholderiales</taxon>
        <taxon>Burkholderiaceae</taxon>
        <taxon>Burkholderia</taxon>
        <taxon>Burkholderia cepacia complex</taxon>
    </lineage>
</organism>
<reference evidence="1 2" key="1">
    <citation type="submission" date="2019-09" db="EMBL/GenBank/DDBJ databases">
        <title>Draft genome sequences of 48 bacterial type strains from the CCUG.</title>
        <authorList>
            <person name="Tunovic T."/>
            <person name="Pineiro-Iglesias B."/>
            <person name="Unosson C."/>
            <person name="Inganas E."/>
            <person name="Ohlen M."/>
            <person name="Cardew S."/>
            <person name="Jensie-Markopoulos S."/>
            <person name="Salva-Serra F."/>
            <person name="Jaen-Luchoro D."/>
            <person name="Karlsson R."/>
            <person name="Svensson-Stadler L."/>
            <person name="Chun J."/>
            <person name="Moore E."/>
        </authorList>
    </citation>
    <scope>NUCLEOTIDE SEQUENCE [LARGE SCALE GENOMIC DNA]</scope>
    <source>
        <strain evidence="1 2">CCUG 65687</strain>
    </source>
</reference>
<keyword evidence="1" id="KW-0378">Hydrolase</keyword>
<dbReference type="Proteomes" id="UP000473571">
    <property type="component" value="Unassembled WGS sequence"/>
</dbReference>
<gene>
    <name evidence="1" type="ORF">F7R13_34775</name>
</gene>
<name>A0A6L3MSZ5_9BURK</name>
<evidence type="ECO:0000313" key="1">
    <source>
        <dbReference type="EMBL" id="KAB0635763.1"/>
    </source>
</evidence>